<keyword evidence="3" id="KW-1185">Reference proteome</keyword>
<dbReference type="EMBL" id="LUCH01002013">
    <property type="protein sequence ID" value="KAF5402123.1"/>
    <property type="molecule type" value="Genomic_DNA"/>
</dbReference>
<feature type="compositionally biased region" description="Basic and acidic residues" evidence="1">
    <location>
        <begin position="201"/>
        <end position="213"/>
    </location>
</feature>
<name>A0A8J4SMX9_9TREM</name>
<dbReference type="OrthoDB" id="2125658at2759"/>
<gene>
    <name evidence="2" type="ORF">PHET_04433</name>
</gene>
<accession>A0A8J4SMX9</accession>
<proteinExistence type="predicted"/>
<evidence type="ECO:0000313" key="3">
    <source>
        <dbReference type="Proteomes" id="UP000748531"/>
    </source>
</evidence>
<comment type="caution">
    <text evidence="2">The sequence shown here is derived from an EMBL/GenBank/DDBJ whole genome shotgun (WGS) entry which is preliminary data.</text>
</comment>
<dbReference type="Proteomes" id="UP000748531">
    <property type="component" value="Unassembled WGS sequence"/>
</dbReference>
<evidence type="ECO:0000313" key="2">
    <source>
        <dbReference type="EMBL" id="KAF5402123.1"/>
    </source>
</evidence>
<organism evidence="2 3">
    <name type="scientific">Paragonimus heterotremus</name>
    <dbReference type="NCBI Taxonomy" id="100268"/>
    <lineage>
        <taxon>Eukaryota</taxon>
        <taxon>Metazoa</taxon>
        <taxon>Spiralia</taxon>
        <taxon>Lophotrochozoa</taxon>
        <taxon>Platyhelminthes</taxon>
        <taxon>Trematoda</taxon>
        <taxon>Digenea</taxon>
        <taxon>Plagiorchiida</taxon>
        <taxon>Troglotremata</taxon>
        <taxon>Troglotrematidae</taxon>
        <taxon>Paragonimus</taxon>
    </lineage>
</organism>
<sequence length="293" mass="32151">MASKAAHSVLCRLSRTQNDFYFNFGSGGELEPTAAQHNARTVAHICRAHPQLHSFLCLIPEAFTRHNSNLNNSMHTVPDLHYFDMLGFCSQGLARLPAHRRLQNAAIAAELFSWLTSEAPDRQIPPICQRYSLNCNAGSEFSDSALDTLSHNTQEPQVYIISPPTNRKLELSRPSQVCVKMEQPSLLGCNQSIRSGTSGSDHSHSSVDGKGTYRLDSATTSNEINSTSGVDVQRITSTQRKNTQECLTKVLTDGGLIESVDGGVYIRDLKAASSTIQNNRIVSLHNAQKTIAR</sequence>
<dbReference type="AlphaFoldDB" id="A0A8J4SMX9"/>
<evidence type="ECO:0000256" key="1">
    <source>
        <dbReference type="SAM" id="MobiDB-lite"/>
    </source>
</evidence>
<protein>
    <submittedName>
        <fullName evidence="2">Uncharacterized protein</fullName>
    </submittedName>
</protein>
<feature type="region of interest" description="Disordered" evidence="1">
    <location>
        <begin position="190"/>
        <end position="215"/>
    </location>
</feature>
<reference evidence="2" key="1">
    <citation type="submission" date="2019-05" db="EMBL/GenBank/DDBJ databases">
        <title>Annotation for the trematode Paragonimus heterotremus.</title>
        <authorList>
            <person name="Choi Y.-J."/>
        </authorList>
    </citation>
    <scope>NUCLEOTIDE SEQUENCE</scope>
    <source>
        <strain evidence="2">LC</strain>
    </source>
</reference>